<reference evidence="2 3" key="1">
    <citation type="submission" date="2018-04" db="EMBL/GenBank/DDBJ databases">
        <authorList>
            <person name="Zhang X."/>
            <person name="Yuan J."/>
            <person name="Li F."/>
            <person name="Xiang J."/>
        </authorList>
    </citation>
    <scope>NUCLEOTIDE SEQUENCE [LARGE SCALE GENOMIC DNA]</scope>
    <source>
        <tissue evidence="2">Muscle</tissue>
    </source>
</reference>
<evidence type="ECO:0000313" key="3">
    <source>
        <dbReference type="Proteomes" id="UP000283509"/>
    </source>
</evidence>
<organism evidence="2 3">
    <name type="scientific">Penaeus vannamei</name>
    <name type="common">Whiteleg shrimp</name>
    <name type="synonym">Litopenaeus vannamei</name>
    <dbReference type="NCBI Taxonomy" id="6689"/>
    <lineage>
        <taxon>Eukaryota</taxon>
        <taxon>Metazoa</taxon>
        <taxon>Ecdysozoa</taxon>
        <taxon>Arthropoda</taxon>
        <taxon>Crustacea</taxon>
        <taxon>Multicrustacea</taxon>
        <taxon>Malacostraca</taxon>
        <taxon>Eumalacostraca</taxon>
        <taxon>Eucarida</taxon>
        <taxon>Decapoda</taxon>
        <taxon>Dendrobranchiata</taxon>
        <taxon>Penaeoidea</taxon>
        <taxon>Penaeidae</taxon>
        <taxon>Penaeus</taxon>
    </lineage>
</organism>
<feature type="region of interest" description="Disordered" evidence="1">
    <location>
        <begin position="344"/>
        <end position="374"/>
    </location>
</feature>
<protein>
    <submittedName>
        <fullName evidence="2">Uncharacterized protein</fullName>
    </submittedName>
</protein>
<evidence type="ECO:0000256" key="1">
    <source>
        <dbReference type="SAM" id="MobiDB-lite"/>
    </source>
</evidence>
<gene>
    <name evidence="2" type="ORF">C7M84_008741</name>
</gene>
<comment type="caution">
    <text evidence="2">The sequence shown here is derived from an EMBL/GenBank/DDBJ whole genome shotgun (WGS) entry which is preliminary data.</text>
</comment>
<feature type="compositionally biased region" description="Basic and acidic residues" evidence="1">
    <location>
        <begin position="356"/>
        <end position="374"/>
    </location>
</feature>
<accession>A0A423T8Q4</accession>
<reference evidence="2 3" key="2">
    <citation type="submission" date="2019-01" db="EMBL/GenBank/DDBJ databases">
        <title>The decoding of complex shrimp genome reveals the adaptation for benthos swimmer, frequently molting mechanism and breeding impact on genome.</title>
        <authorList>
            <person name="Sun Y."/>
            <person name="Gao Y."/>
            <person name="Yu Y."/>
        </authorList>
    </citation>
    <scope>NUCLEOTIDE SEQUENCE [LARGE SCALE GENOMIC DNA]</scope>
    <source>
        <tissue evidence="2">Muscle</tissue>
    </source>
</reference>
<dbReference type="Proteomes" id="UP000283509">
    <property type="component" value="Unassembled WGS sequence"/>
</dbReference>
<dbReference type="AlphaFoldDB" id="A0A423T8Q4"/>
<evidence type="ECO:0000313" key="2">
    <source>
        <dbReference type="EMBL" id="ROT72841.1"/>
    </source>
</evidence>
<name>A0A423T8Q4_PENVA</name>
<keyword evidence="3" id="KW-1185">Reference proteome</keyword>
<proteinExistence type="predicted"/>
<sequence>MSSICIPSLYPSYVFGPKRCCVEAIERKPQSHTPLHSSLHLQYVINTSLSSLAFFALLLFKPPRGWKEGGRRKAISTQQEDGAGCVLCRADQQVAPLCILVSSYELFMIFDAFYADGKGAPKREGGRERERGKGHNSFRFSLALCDEETNTWGNCRVAGSETFCRGRANQSNNFRKFAGSKNSLSEFREIGPSLPSISGNFVYRAACCFPSHYSLALAPFPLWVGARSLGVRRFGLSRLRFVFCAATGAGSFLTFSSPLPFIPLSASSAFHSLFASPFNCIFPPLILTLSPPLLTILTTSRTLAPSPYPVLSNPPLPPKTLLLKGEELGRVLFIQTEDKQPDQIGNGLLPRPFPRRKLEARARDEAERERKWRT</sequence>
<dbReference type="EMBL" id="QCYY01002102">
    <property type="protein sequence ID" value="ROT72841.1"/>
    <property type="molecule type" value="Genomic_DNA"/>
</dbReference>